<name>A0A7J5YMU6_DISMA</name>
<proteinExistence type="predicted"/>
<protein>
    <submittedName>
        <fullName evidence="2">Uncharacterized protein</fullName>
    </submittedName>
</protein>
<dbReference type="Proteomes" id="UP000518266">
    <property type="component" value="Unassembled WGS sequence"/>
</dbReference>
<organism evidence="2 3">
    <name type="scientific">Dissostichus mawsoni</name>
    <name type="common">Antarctic cod</name>
    <dbReference type="NCBI Taxonomy" id="36200"/>
    <lineage>
        <taxon>Eukaryota</taxon>
        <taxon>Metazoa</taxon>
        <taxon>Chordata</taxon>
        <taxon>Craniata</taxon>
        <taxon>Vertebrata</taxon>
        <taxon>Euteleostomi</taxon>
        <taxon>Actinopterygii</taxon>
        <taxon>Neopterygii</taxon>
        <taxon>Teleostei</taxon>
        <taxon>Neoteleostei</taxon>
        <taxon>Acanthomorphata</taxon>
        <taxon>Eupercaria</taxon>
        <taxon>Perciformes</taxon>
        <taxon>Notothenioidei</taxon>
        <taxon>Nototheniidae</taxon>
        <taxon>Dissostichus</taxon>
    </lineage>
</organism>
<feature type="compositionally biased region" description="Polar residues" evidence="1">
    <location>
        <begin position="168"/>
        <end position="186"/>
    </location>
</feature>
<keyword evidence="3" id="KW-1185">Reference proteome</keyword>
<dbReference type="EMBL" id="JAAKFY010000010">
    <property type="protein sequence ID" value="KAF3850700.1"/>
    <property type="molecule type" value="Genomic_DNA"/>
</dbReference>
<gene>
    <name evidence="2" type="ORF">F7725_012472</name>
</gene>
<comment type="caution">
    <text evidence="2">The sequence shown here is derived from an EMBL/GenBank/DDBJ whole genome shotgun (WGS) entry which is preliminary data.</text>
</comment>
<feature type="region of interest" description="Disordered" evidence="1">
    <location>
        <begin position="154"/>
        <end position="192"/>
    </location>
</feature>
<evidence type="ECO:0000313" key="3">
    <source>
        <dbReference type="Proteomes" id="UP000518266"/>
    </source>
</evidence>
<evidence type="ECO:0000256" key="1">
    <source>
        <dbReference type="SAM" id="MobiDB-lite"/>
    </source>
</evidence>
<evidence type="ECO:0000313" key="2">
    <source>
        <dbReference type="EMBL" id="KAF3850700.1"/>
    </source>
</evidence>
<accession>A0A7J5YMU6</accession>
<reference evidence="2 3" key="1">
    <citation type="submission" date="2020-03" db="EMBL/GenBank/DDBJ databases">
        <title>Dissostichus mawsoni Genome sequencing and assembly.</title>
        <authorList>
            <person name="Park H."/>
        </authorList>
    </citation>
    <scope>NUCLEOTIDE SEQUENCE [LARGE SCALE GENOMIC DNA]</scope>
    <source>
        <strain evidence="2">DM0001</strain>
        <tissue evidence="2">Muscle</tissue>
    </source>
</reference>
<dbReference type="AlphaFoldDB" id="A0A7J5YMU6"/>
<sequence>MKATPLALMSGLSAPAHYANGIKIAERPAWLMTEMLSRFVQSDFLQTRLDRSPQLFLQKDINQIGQSCLHLFPAPRGFSNSPKHLHVKCPSHGEVSVMAPARTSPLCPACMLASSTFQSNYSMAGVRGPARQRSVSSRSLRHVITPLLTHTTVKHVSSPHHNKDNRGSAPTSIAQRGDNSLLNHSHINARRR</sequence>